<evidence type="ECO:0000313" key="2">
    <source>
        <dbReference type="Proteomes" id="UP000249091"/>
    </source>
</evidence>
<proteinExistence type="predicted"/>
<keyword evidence="2" id="KW-1185">Reference proteome</keyword>
<gene>
    <name evidence="1" type="ORF">NCTC10994_04205</name>
</gene>
<dbReference type="AlphaFoldDB" id="A0A2X4ULN4"/>
<dbReference type="RefSeq" id="WP_072699224.1">
    <property type="nucleotide sequence ID" value="NZ_JAFBBL010000001.1"/>
</dbReference>
<dbReference type="Proteomes" id="UP000249091">
    <property type="component" value="Chromosome 1"/>
</dbReference>
<organism evidence="1 2">
    <name type="scientific">Rhodococcus coprophilus</name>
    <dbReference type="NCBI Taxonomy" id="38310"/>
    <lineage>
        <taxon>Bacteria</taxon>
        <taxon>Bacillati</taxon>
        <taxon>Actinomycetota</taxon>
        <taxon>Actinomycetes</taxon>
        <taxon>Mycobacteriales</taxon>
        <taxon>Nocardiaceae</taxon>
        <taxon>Rhodococcus</taxon>
    </lineage>
</organism>
<dbReference type="KEGG" id="rcr:NCTC10994_04205"/>
<name>A0A2X4ULN4_9NOCA</name>
<reference evidence="1 2" key="1">
    <citation type="submission" date="2018-06" db="EMBL/GenBank/DDBJ databases">
        <authorList>
            <consortium name="Pathogen Informatics"/>
            <person name="Doyle S."/>
        </authorList>
    </citation>
    <scope>NUCLEOTIDE SEQUENCE [LARGE SCALE GENOMIC DNA]</scope>
    <source>
        <strain evidence="1 2">NCTC10994</strain>
    </source>
</reference>
<dbReference type="EMBL" id="LS483468">
    <property type="protein sequence ID" value="SQI39611.1"/>
    <property type="molecule type" value="Genomic_DNA"/>
</dbReference>
<sequence length="115" mass="12922">MAYATDELMALVGSHIDVSEGRALEARSETIVLRDSGGKKLLDYLDTIATEAMRRDVLRINESLTDLRILHRGRRLRTPIIRRIFNGSFERGADCTSRAHRFRTCAPTTGSTSRS</sequence>
<evidence type="ECO:0000313" key="1">
    <source>
        <dbReference type="EMBL" id="SQI39611.1"/>
    </source>
</evidence>
<accession>A0A2X4ULN4</accession>
<protein>
    <submittedName>
        <fullName evidence="1">Uncharacterized protein</fullName>
    </submittedName>
</protein>